<dbReference type="InterPro" id="IPR014284">
    <property type="entry name" value="RNA_pol_sigma-70_dom"/>
</dbReference>
<evidence type="ECO:0000256" key="2">
    <source>
        <dbReference type="ARBA" id="ARBA00023015"/>
    </source>
</evidence>
<dbReference type="InterPro" id="IPR039425">
    <property type="entry name" value="RNA_pol_sigma-70-like"/>
</dbReference>
<keyword evidence="9" id="KW-1185">Reference proteome</keyword>
<organism evidence="8 9">
    <name type="scientific">Winogradskyella haliclonae</name>
    <dbReference type="NCBI Taxonomy" id="2048558"/>
    <lineage>
        <taxon>Bacteria</taxon>
        <taxon>Pseudomonadati</taxon>
        <taxon>Bacteroidota</taxon>
        <taxon>Flavobacteriia</taxon>
        <taxon>Flavobacteriales</taxon>
        <taxon>Flavobacteriaceae</taxon>
        <taxon>Winogradskyella</taxon>
    </lineage>
</organism>
<evidence type="ECO:0000259" key="7">
    <source>
        <dbReference type="Pfam" id="PF08281"/>
    </source>
</evidence>
<dbReference type="EMBL" id="BMDQ01000001">
    <property type="protein sequence ID" value="GGI55733.1"/>
    <property type="molecule type" value="Genomic_DNA"/>
</dbReference>
<dbReference type="CDD" id="cd06171">
    <property type="entry name" value="Sigma70_r4"/>
    <property type="match status" value="1"/>
</dbReference>
<feature type="domain" description="RNA polymerase sigma factor 70 region 4 type 2" evidence="7">
    <location>
        <begin position="113"/>
        <end position="164"/>
    </location>
</feature>
<gene>
    <name evidence="8" type="ORF">GCM10011444_00420</name>
</gene>
<comment type="similarity">
    <text evidence="1">Belongs to the sigma-70 factor family. ECF subfamily.</text>
</comment>
<dbReference type="NCBIfam" id="TIGR02937">
    <property type="entry name" value="sigma70-ECF"/>
    <property type="match status" value="1"/>
</dbReference>
<dbReference type="GO" id="GO:0000428">
    <property type="term" value="C:DNA-directed RNA polymerase complex"/>
    <property type="evidence" value="ECO:0007669"/>
    <property type="project" value="UniProtKB-KW"/>
</dbReference>
<dbReference type="Gene3D" id="1.10.10.10">
    <property type="entry name" value="Winged helix-like DNA-binding domain superfamily/Winged helix DNA-binding domain"/>
    <property type="match status" value="1"/>
</dbReference>
<dbReference type="Pfam" id="PF04542">
    <property type="entry name" value="Sigma70_r2"/>
    <property type="match status" value="1"/>
</dbReference>
<keyword evidence="8" id="KW-0240">DNA-directed RNA polymerase</keyword>
<dbReference type="Pfam" id="PF08281">
    <property type="entry name" value="Sigma70_r4_2"/>
    <property type="match status" value="1"/>
</dbReference>
<sequence>MSNSVLSHVCDEAVFKKVFDTHFQTVRNFIYIKCKDEAQADDLTQDAFVKLWNNCKKVTRDKAVSYLFTITKNAFFNAFEHQKVVLKYKSIKKDKANIEDPEFLMREKEFQAQLNDAINQLSDKQREVFLLNRIEKKKYREIAELLDISVKSVETRMQRALEQLRASIKNYKI</sequence>
<dbReference type="RefSeq" id="WP_188372680.1">
    <property type="nucleotide sequence ID" value="NZ_BMDQ01000001.1"/>
</dbReference>
<dbReference type="SUPFAM" id="SSF88946">
    <property type="entry name" value="Sigma2 domain of RNA polymerase sigma factors"/>
    <property type="match status" value="1"/>
</dbReference>
<dbReference type="PANTHER" id="PTHR43133">
    <property type="entry name" value="RNA POLYMERASE ECF-TYPE SIGMA FACTO"/>
    <property type="match status" value="1"/>
</dbReference>
<dbReference type="PANTHER" id="PTHR43133:SF46">
    <property type="entry name" value="RNA POLYMERASE SIGMA-70 FACTOR ECF SUBFAMILY"/>
    <property type="match status" value="1"/>
</dbReference>
<feature type="coiled-coil region" evidence="5">
    <location>
        <begin position="107"/>
        <end position="170"/>
    </location>
</feature>
<dbReference type="InterPro" id="IPR013325">
    <property type="entry name" value="RNA_pol_sigma_r2"/>
</dbReference>
<comment type="caution">
    <text evidence="8">The sequence shown here is derived from an EMBL/GenBank/DDBJ whole genome shotgun (WGS) entry which is preliminary data.</text>
</comment>
<reference evidence="9" key="1">
    <citation type="journal article" date="2019" name="Int. J. Syst. Evol. Microbiol.">
        <title>The Global Catalogue of Microorganisms (GCM) 10K type strain sequencing project: providing services to taxonomists for standard genome sequencing and annotation.</title>
        <authorList>
            <consortium name="The Broad Institute Genomics Platform"/>
            <consortium name="The Broad Institute Genome Sequencing Center for Infectious Disease"/>
            <person name="Wu L."/>
            <person name="Ma J."/>
        </authorList>
    </citation>
    <scope>NUCLEOTIDE SEQUENCE [LARGE SCALE GENOMIC DNA]</scope>
    <source>
        <strain evidence="9">CCM 8681</strain>
    </source>
</reference>
<protein>
    <submittedName>
        <fullName evidence="8">DNA-directed RNA polymerase sigma-70 factor</fullName>
    </submittedName>
</protein>
<evidence type="ECO:0000256" key="3">
    <source>
        <dbReference type="ARBA" id="ARBA00023082"/>
    </source>
</evidence>
<dbReference type="Proteomes" id="UP000624701">
    <property type="component" value="Unassembled WGS sequence"/>
</dbReference>
<keyword evidence="2" id="KW-0805">Transcription regulation</keyword>
<keyword evidence="3" id="KW-0731">Sigma factor</keyword>
<evidence type="ECO:0000256" key="4">
    <source>
        <dbReference type="ARBA" id="ARBA00023163"/>
    </source>
</evidence>
<dbReference type="Gene3D" id="1.10.1740.10">
    <property type="match status" value="1"/>
</dbReference>
<evidence type="ECO:0000313" key="8">
    <source>
        <dbReference type="EMBL" id="GGI55733.1"/>
    </source>
</evidence>
<evidence type="ECO:0000313" key="9">
    <source>
        <dbReference type="Proteomes" id="UP000624701"/>
    </source>
</evidence>
<evidence type="ECO:0000259" key="6">
    <source>
        <dbReference type="Pfam" id="PF04542"/>
    </source>
</evidence>
<dbReference type="InterPro" id="IPR036388">
    <property type="entry name" value="WH-like_DNA-bd_sf"/>
</dbReference>
<keyword evidence="5" id="KW-0175">Coiled coil</keyword>
<dbReference type="SUPFAM" id="SSF88659">
    <property type="entry name" value="Sigma3 and sigma4 domains of RNA polymerase sigma factors"/>
    <property type="match status" value="1"/>
</dbReference>
<accession>A0ABQ2BXT9</accession>
<dbReference type="InterPro" id="IPR014327">
    <property type="entry name" value="RNA_pol_sigma70_bacteroid"/>
</dbReference>
<dbReference type="InterPro" id="IPR013249">
    <property type="entry name" value="RNA_pol_sigma70_r4_t2"/>
</dbReference>
<evidence type="ECO:0000256" key="1">
    <source>
        <dbReference type="ARBA" id="ARBA00010641"/>
    </source>
</evidence>
<feature type="domain" description="RNA polymerase sigma-70 region 2" evidence="6">
    <location>
        <begin position="19"/>
        <end position="82"/>
    </location>
</feature>
<proteinExistence type="inferred from homology"/>
<keyword evidence="4" id="KW-0804">Transcription</keyword>
<evidence type="ECO:0000256" key="5">
    <source>
        <dbReference type="SAM" id="Coils"/>
    </source>
</evidence>
<dbReference type="NCBIfam" id="TIGR02985">
    <property type="entry name" value="Sig70_bacteroi1"/>
    <property type="match status" value="1"/>
</dbReference>
<dbReference type="InterPro" id="IPR013324">
    <property type="entry name" value="RNA_pol_sigma_r3/r4-like"/>
</dbReference>
<dbReference type="InterPro" id="IPR007627">
    <property type="entry name" value="RNA_pol_sigma70_r2"/>
</dbReference>
<name>A0ABQ2BXT9_9FLAO</name>